<feature type="domain" description="HTH merR-type" evidence="5">
    <location>
        <begin position="1"/>
        <end position="69"/>
    </location>
</feature>
<dbReference type="PANTHER" id="PTHR30204">
    <property type="entry name" value="REDOX-CYCLING DRUG-SENSING TRANSCRIPTIONAL ACTIVATOR SOXR"/>
    <property type="match status" value="1"/>
</dbReference>
<organism evidence="6 7">
    <name type="scientific">Merdimonas faecis</name>
    <dbReference type="NCBI Taxonomy" id="1653435"/>
    <lineage>
        <taxon>Bacteria</taxon>
        <taxon>Bacillati</taxon>
        <taxon>Bacillota</taxon>
        <taxon>Clostridia</taxon>
        <taxon>Lachnospirales</taxon>
        <taxon>Lachnospiraceae</taxon>
        <taxon>Merdimonas</taxon>
    </lineage>
</organism>
<keyword evidence="4" id="KW-1133">Transmembrane helix</keyword>
<dbReference type="RefSeq" id="WP_277271552.1">
    <property type="nucleotide sequence ID" value="NZ_DYXE01000017.1"/>
</dbReference>
<dbReference type="InterPro" id="IPR000551">
    <property type="entry name" value="MerR-type_HTH_dom"/>
</dbReference>
<dbReference type="Proteomes" id="UP000813420">
    <property type="component" value="Unassembled WGS sequence"/>
</dbReference>
<dbReference type="SUPFAM" id="SSF46955">
    <property type="entry name" value="Putative DNA-binding domain"/>
    <property type="match status" value="1"/>
</dbReference>
<dbReference type="GO" id="GO:0003677">
    <property type="term" value="F:DNA binding"/>
    <property type="evidence" value="ECO:0007669"/>
    <property type="project" value="UniProtKB-KW"/>
</dbReference>
<accession>A0A9D3AIT6</accession>
<reference evidence="6" key="1">
    <citation type="journal article" date="2021" name="PeerJ">
        <title>Extensive microbial diversity within the chicken gut microbiome revealed by metagenomics and culture.</title>
        <authorList>
            <person name="Gilroy R."/>
            <person name="Ravi A."/>
            <person name="Getino M."/>
            <person name="Pursley I."/>
            <person name="Horton D.L."/>
            <person name="Alikhan N.F."/>
            <person name="Baker D."/>
            <person name="Gharbi K."/>
            <person name="Hall N."/>
            <person name="Watson M."/>
            <person name="Adriaenssens E.M."/>
            <person name="Foster-Nyarko E."/>
            <person name="Jarju S."/>
            <person name="Secka A."/>
            <person name="Antonio M."/>
            <person name="Oren A."/>
            <person name="Chaudhuri R.R."/>
            <person name="La Ragione R."/>
            <person name="Hildebrand F."/>
            <person name="Pallen M.J."/>
        </authorList>
    </citation>
    <scope>NUCLEOTIDE SEQUENCE</scope>
    <source>
        <strain evidence="6">USAMLcec4-12693</strain>
    </source>
</reference>
<dbReference type="InterPro" id="IPR009061">
    <property type="entry name" value="DNA-bd_dom_put_sf"/>
</dbReference>
<sequence>MKIKETERLTGIPAANIRYYEKEGLLKPGRNKENNYREYSEEDVLRLQQIKVLRLLGITLDEIKELYMQEETLETVIEHRLLQIEEEETRLKEVRRTCENILQSRMDLESLDQSILDGDETFWKERLQKVLAEDMSKTSLDQRRFHLHIGGMLIWGYLLHLGMTLLTRDFFWVSTRELGVKILSRDVTGLDEMEGNSEQGVFLFFIISVCLMIGCSIAVWWSAKMAVQIVVFHLSALPGAPILMVVTSFFAGEELQQSICSFLPVFWGLMIGYILVLLVIQRVWRDFFRKTRYPAAAAIIGSVLIALIGWFMTGQLIMPAVLAIIYTMYISIFWSVADIDAKGDYTRYSAVLAAERIMNPVALTLSYWGKSKTPLWVNWDR</sequence>
<protein>
    <submittedName>
        <fullName evidence="6">MerR family transcriptional regulator</fullName>
    </submittedName>
</protein>
<dbReference type="GO" id="GO:0003700">
    <property type="term" value="F:DNA-binding transcription factor activity"/>
    <property type="evidence" value="ECO:0007669"/>
    <property type="project" value="InterPro"/>
</dbReference>
<reference evidence="6" key="2">
    <citation type="submission" date="2021-09" db="EMBL/GenBank/DDBJ databases">
        <authorList>
            <person name="Gilroy R."/>
        </authorList>
    </citation>
    <scope>NUCLEOTIDE SEQUENCE</scope>
    <source>
        <strain evidence="6">USAMLcec4-12693</strain>
    </source>
</reference>
<proteinExistence type="predicted"/>
<feature type="transmembrane region" description="Helical" evidence="4">
    <location>
        <begin position="145"/>
        <end position="166"/>
    </location>
</feature>
<keyword evidence="4" id="KW-0472">Membrane</keyword>
<evidence type="ECO:0000313" key="6">
    <source>
        <dbReference type="EMBL" id="HJH48976.1"/>
    </source>
</evidence>
<evidence type="ECO:0000256" key="1">
    <source>
        <dbReference type="ARBA" id="ARBA00023015"/>
    </source>
</evidence>
<dbReference type="AlphaFoldDB" id="A0A9D3AIT6"/>
<keyword evidence="4" id="KW-0812">Transmembrane</keyword>
<dbReference type="EMBL" id="DYXE01000017">
    <property type="protein sequence ID" value="HJH48976.1"/>
    <property type="molecule type" value="Genomic_DNA"/>
</dbReference>
<keyword evidence="2" id="KW-0238">DNA-binding</keyword>
<dbReference type="Gene3D" id="1.10.1660.10">
    <property type="match status" value="1"/>
</dbReference>
<dbReference type="CDD" id="cd00592">
    <property type="entry name" value="HTH_MerR-like"/>
    <property type="match status" value="1"/>
</dbReference>
<evidence type="ECO:0000313" key="7">
    <source>
        <dbReference type="Proteomes" id="UP000813420"/>
    </source>
</evidence>
<dbReference type="SMART" id="SM00422">
    <property type="entry name" value="HTH_MERR"/>
    <property type="match status" value="1"/>
</dbReference>
<evidence type="ECO:0000259" key="5">
    <source>
        <dbReference type="PROSITE" id="PS50937"/>
    </source>
</evidence>
<dbReference type="PANTHER" id="PTHR30204:SF94">
    <property type="entry name" value="HEAVY METAL-DEPENDENT TRANSCRIPTIONAL REGULATOR HI_0293-RELATED"/>
    <property type="match status" value="1"/>
</dbReference>
<comment type="caution">
    <text evidence="6">The sequence shown here is derived from an EMBL/GenBank/DDBJ whole genome shotgun (WGS) entry which is preliminary data.</text>
</comment>
<evidence type="ECO:0000256" key="2">
    <source>
        <dbReference type="ARBA" id="ARBA00023125"/>
    </source>
</evidence>
<keyword evidence="1" id="KW-0805">Transcription regulation</keyword>
<gene>
    <name evidence="6" type="ORF">K8V39_01785</name>
</gene>
<dbReference type="Pfam" id="PF13411">
    <property type="entry name" value="MerR_1"/>
    <property type="match status" value="1"/>
</dbReference>
<name>A0A9D3AIT6_9FIRM</name>
<keyword evidence="3" id="KW-0804">Transcription</keyword>
<feature type="transmembrane region" description="Helical" evidence="4">
    <location>
        <begin position="317"/>
        <end position="337"/>
    </location>
</feature>
<dbReference type="InterPro" id="IPR047057">
    <property type="entry name" value="MerR_fam"/>
</dbReference>
<feature type="transmembrane region" description="Helical" evidence="4">
    <location>
        <begin position="292"/>
        <end position="311"/>
    </location>
</feature>
<evidence type="ECO:0000256" key="3">
    <source>
        <dbReference type="ARBA" id="ARBA00023163"/>
    </source>
</evidence>
<feature type="transmembrane region" description="Helical" evidence="4">
    <location>
        <begin position="201"/>
        <end position="223"/>
    </location>
</feature>
<feature type="transmembrane region" description="Helical" evidence="4">
    <location>
        <begin position="230"/>
        <end position="250"/>
    </location>
</feature>
<dbReference type="PROSITE" id="PS50937">
    <property type="entry name" value="HTH_MERR_2"/>
    <property type="match status" value="1"/>
</dbReference>
<feature type="transmembrane region" description="Helical" evidence="4">
    <location>
        <begin position="262"/>
        <end position="280"/>
    </location>
</feature>
<evidence type="ECO:0000256" key="4">
    <source>
        <dbReference type="SAM" id="Phobius"/>
    </source>
</evidence>